<sequence>MAIHTKAEALAIIRRAYGPDLADSIAGQLPDQIDPDNEADADLLFRLGVTREGLVDSLGGEL</sequence>
<organism evidence="1 2">
    <name type="scientific">Kribbella antiqua</name>
    <dbReference type="NCBI Taxonomy" id="2512217"/>
    <lineage>
        <taxon>Bacteria</taxon>
        <taxon>Bacillati</taxon>
        <taxon>Actinomycetota</taxon>
        <taxon>Actinomycetes</taxon>
        <taxon>Propionibacteriales</taxon>
        <taxon>Kribbellaceae</taxon>
        <taxon>Kribbella</taxon>
    </lineage>
</organism>
<dbReference type="AlphaFoldDB" id="A0A4R2I8Z8"/>
<reference evidence="1 2" key="1">
    <citation type="journal article" date="2015" name="Stand. Genomic Sci.">
        <title>Genomic Encyclopedia of Bacterial and Archaeal Type Strains, Phase III: the genomes of soil and plant-associated and newly described type strains.</title>
        <authorList>
            <person name="Whitman W.B."/>
            <person name="Woyke T."/>
            <person name="Klenk H.P."/>
            <person name="Zhou Y."/>
            <person name="Lilburn T.G."/>
            <person name="Beck B.J."/>
            <person name="De Vos P."/>
            <person name="Vandamme P."/>
            <person name="Eisen J.A."/>
            <person name="Garrity G."/>
            <person name="Hugenholtz P."/>
            <person name="Kyrpides N.C."/>
        </authorList>
    </citation>
    <scope>NUCLEOTIDE SEQUENCE [LARGE SCALE GENOMIC DNA]</scope>
    <source>
        <strain evidence="1 2">VKM Ac-2541</strain>
    </source>
</reference>
<comment type="caution">
    <text evidence="1">The sequence shown here is derived from an EMBL/GenBank/DDBJ whole genome shotgun (WGS) entry which is preliminary data.</text>
</comment>
<evidence type="ECO:0000313" key="2">
    <source>
        <dbReference type="Proteomes" id="UP000295573"/>
    </source>
</evidence>
<keyword evidence="2" id="KW-1185">Reference proteome</keyword>
<dbReference type="Proteomes" id="UP000295573">
    <property type="component" value="Unassembled WGS sequence"/>
</dbReference>
<protein>
    <submittedName>
        <fullName evidence="1">Uncharacterized protein</fullName>
    </submittedName>
</protein>
<accession>A0A4R2I8Z8</accession>
<dbReference type="RefSeq" id="WP_132156605.1">
    <property type="nucleotide sequence ID" value="NZ_SLWR01000017.1"/>
</dbReference>
<evidence type="ECO:0000313" key="1">
    <source>
        <dbReference type="EMBL" id="TCO40466.1"/>
    </source>
</evidence>
<proteinExistence type="predicted"/>
<name>A0A4R2I8Z8_9ACTN</name>
<gene>
    <name evidence="1" type="ORF">EV646_1176</name>
</gene>
<dbReference type="OrthoDB" id="3298135at2"/>
<dbReference type="EMBL" id="SLWR01000017">
    <property type="protein sequence ID" value="TCO40466.1"/>
    <property type="molecule type" value="Genomic_DNA"/>
</dbReference>